<dbReference type="Gene3D" id="1.20.120.450">
    <property type="entry name" value="dinb family like domain"/>
    <property type="match status" value="1"/>
</dbReference>
<dbReference type="SUPFAM" id="SSF109854">
    <property type="entry name" value="DinB/YfiT-like putative metalloenzymes"/>
    <property type="match status" value="1"/>
</dbReference>
<dbReference type="EMBL" id="JACHMQ010000001">
    <property type="protein sequence ID" value="MBB6397989.1"/>
    <property type="molecule type" value="Genomic_DNA"/>
</dbReference>
<dbReference type="Proteomes" id="UP000546324">
    <property type="component" value="Unassembled WGS sequence"/>
</dbReference>
<feature type="domain" description="Mycothiol-dependent maleylpyruvate isomerase metal-binding" evidence="1">
    <location>
        <begin position="20"/>
        <end position="144"/>
    </location>
</feature>
<dbReference type="AlphaFoldDB" id="A0A7X0G223"/>
<gene>
    <name evidence="2" type="ORF">BKA00_004903</name>
</gene>
<proteinExistence type="predicted"/>
<evidence type="ECO:0000259" key="1">
    <source>
        <dbReference type="Pfam" id="PF11716"/>
    </source>
</evidence>
<reference evidence="2 3" key="1">
    <citation type="submission" date="2020-08" db="EMBL/GenBank/DDBJ databases">
        <title>Sequencing the genomes of 1000 actinobacteria strains.</title>
        <authorList>
            <person name="Klenk H.-P."/>
        </authorList>
    </citation>
    <scope>NUCLEOTIDE SEQUENCE [LARGE SCALE GENOMIC DNA]</scope>
    <source>
        <strain evidence="2 3">DSM 43675</strain>
    </source>
</reference>
<evidence type="ECO:0000313" key="2">
    <source>
        <dbReference type="EMBL" id="MBB6397989.1"/>
    </source>
</evidence>
<dbReference type="Pfam" id="PF11716">
    <property type="entry name" value="MDMPI_N"/>
    <property type="match status" value="1"/>
</dbReference>
<keyword evidence="3" id="KW-1185">Reference proteome</keyword>
<protein>
    <submittedName>
        <fullName evidence="2">Uncharacterized protein (TIGR03083 family)</fullName>
    </submittedName>
</protein>
<evidence type="ECO:0000313" key="3">
    <source>
        <dbReference type="Proteomes" id="UP000546324"/>
    </source>
</evidence>
<dbReference type="InterPro" id="IPR024344">
    <property type="entry name" value="MDMPI_metal-binding"/>
</dbReference>
<name>A0A7X0G223_9ACTN</name>
<sequence length="204" mass="21973">MTTAPTALTGPAPTPWPGLVRATADECLDLLSGVADSDWTRPAHDLDWTCRETLDHLALGLIGYAGLLIARPSDRYIALFASLDAGAPIPTCLEGIGIATSLLTSAIRDTPADARAWHPWGHSDRTGFAAMGITELACHTYDIAHALGVRWTPPEEASAAVIDRLFPHAPTTHAPSDTLLWCTGRVPLPELPRQTNWKWNGTLR</sequence>
<dbReference type="RefSeq" id="WP_185028633.1">
    <property type="nucleotide sequence ID" value="NZ_JACHMQ010000001.1"/>
</dbReference>
<dbReference type="GO" id="GO:0046872">
    <property type="term" value="F:metal ion binding"/>
    <property type="evidence" value="ECO:0007669"/>
    <property type="project" value="InterPro"/>
</dbReference>
<accession>A0A7X0G223</accession>
<dbReference type="InterPro" id="IPR034660">
    <property type="entry name" value="DinB/YfiT-like"/>
</dbReference>
<organism evidence="2 3">
    <name type="scientific">Actinomadura coerulea</name>
    <dbReference type="NCBI Taxonomy" id="46159"/>
    <lineage>
        <taxon>Bacteria</taxon>
        <taxon>Bacillati</taxon>
        <taxon>Actinomycetota</taxon>
        <taxon>Actinomycetes</taxon>
        <taxon>Streptosporangiales</taxon>
        <taxon>Thermomonosporaceae</taxon>
        <taxon>Actinomadura</taxon>
    </lineage>
</organism>
<comment type="caution">
    <text evidence="2">The sequence shown here is derived from an EMBL/GenBank/DDBJ whole genome shotgun (WGS) entry which is preliminary data.</text>
</comment>